<evidence type="ECO:0000313" key="6">
    <source>
        <dbReference type="EMBL" id="KAJ4158415.1"/>
    </source>
</evidence>
<dbReference type="KEGG" id="amus:LMH87_008942"/>
<dbReference type="AlphaFoldDB" id="A0A9W8QKQ4"/>
<dbReference type="PANTHER" id="PTHR43248">
    <property type="entry name" value="2-SUCCINYL-6-HYDROXY-2,4-CYCLOHEXADIENE-1-CARBOXYLATE SYNTHASE"/>
    <property type="match status" value="1"/>
</dbReference>
<evidence type="ECO:0000259" key="5">
    <source>
        <dbReference type="Pfam" id="PF08386"/>
    </source>
</evidence>
<dbReference type="InterPro" id="IPR013595">
    <property type="entry name" value="Pept_S33_TAP-like_C"/>
</dbReference>
<feature type="region of interest" description="Disordered" evidence="3">
    <location>
        <begin position="501"/>
        <end position="520"/>
    </location>
</feature>
<reference evidence="6" key="1">
    <citation type="journal article" date="2023" name="Access Microbiol">
        <title>De-novo genome assembly for Akanthomyces muscarius, a biocontrol agent of insect agricultural pests.</title>
        <authorList>
            <person name="Erdos Z."/>
            <person name="Studholme D.J."/>
            <person name="Raymond B."/>
            <person name="Sharma M."/>
        </authorList>
    </citation>
    <scope>NUCLEOTIDE SEQUENCE</scope>
    <source>
        <strain evidence="6">Ve6</strain>
    </source>
</reference>
<dbReference type="InterPro" id="IPR051601">
    <property type="entry name" value="Serine_prot/Carboxylest_S33"/>
</dbReference>
<protein>
    <recommendedName>
        <fullName evidence="5">Peptidase S33 tripeptidyl aminopeptidase-like C-terminal domain-containing protein</fullName>
    </recommendedName>
</protein>
<dbReference type="GeneID" id="80896101"/>
<dbReference type="RefSeq" id="XP_056056782.1">
    <property type="nucleotide sequence ID" value="XM_056202196.1"/>
</dbReference>
<comment type="similarity">
    <text evidence="1">Belongs to the peptidase S33 family.</text>
</comment>
<evidence type="ECO:0000256" key="2">
    <source>
        <dbReference type="ARBA" id="ARBA00022801"/>
    </source>
</evidence>
<name>A0A9W8QKQ4_AKAMU</name>
<evidence type="ECO:0000256" key="3">
    <source>
        <dbReference type="SAM" id="MobiDB-lite"/>
    </source>
</evidence>
<keyword evidence="2" id="KW-0378">Hydrolase</keyword>
<dbReference type="InterPro" id="IPR029058">
    <property type="entry name" value="AB_hydrolase_fold"/>
</dbReference>
<keyword evidence="4" id="KW-0732">Signal</keyword>
<dbReference type="Proteomes" id="UP001144673">
    <property type="component" value="Unassembled WGS sequence"/>
</dbReference>
<feature type="region of interest" description="Disordered" evidence="3">
    <location>
        <begin position="235"/>
        <end position="257"/>
    </location>
</feature>
<dbReference type="Gene3D" id="3.40.50.1820">
    <property type="entry name" value="alpha/beta hydrolase"/>
    <property type="match status" value="2"/>
</dbReference>
<proteinExistence type="inferred from homology"/>
<feature type="signal peptide" evidence="4">
    <location>
        <begin position="1"/>
        <end position="21"/>
    </location>
</feature>
<gene>
    <name evidence="6" type="ORF">LMH87_008942</name>
</gene>
<evidence type="ECO:0000256" key="4">
    <source>
        <dbReference type="SAM" id="SignalP"/>
    </source>
</evidence>
<dbReference type="EMBL" id="JAJHUN010000006">
    <property type="protein sequence ID" value="KAJ4158415.1"/>
    <property type="molecule type" value="Genomic_DNA"/>
</dbReference>
<accession>A0A9W8QKQ4</accession>
<dbReference type="Pfam" id="PF08386">
    <property type="entry name" value="Abhydrolase_4"/>
    <property type="match status" value="1"/>
</dbReference>
<dbReference type="SUPFAM" id="SSF53474">
    <property type="entry name" value="alpha/beta-Hydrolases"/>
    <property type="match status" value="1"/>
</dbReference>
<comment type="caution">
    <text evidence="6">The sequence shown here is derived from an EMBL/GenBank/DDBJ whole genome shotgun (WGS) entry which is preliminary data.</text>
</comment>
<feature type="chain" id="PRO_5040909206" description="Peptidase S33 tripeptidyl aminopeptidase-like C-terminal domain-containing protein" evidence="4">
    <location>
        <begin position="22"/>
        <end position="611"/>
    </location>
</feature>
<evidence type="ECO:0000313" key="7">
    <source>
        <dbReference type="Proteomes" id="UP001144673"/>
    </source>
</evidence>
<keyword evidence="7" id="KW-1185">Reference proteome</keyword>
<organism evidence="6 7">
    <name type="scientific">Akanthomyces muscarius</name>
    <name type="common">Entomopathogenic fungus</name>
    <name type="synonym">Lecanicillium muscarium</name>
    <dbReference type="NCBI Taxonomy" id="2231603"/>
    <lineage>
        <taxon>Eukaryota</taxon>
        <taxon>Fungi</taxon>
        <taxon>Dikarya</taxon>
        <taxon>Ascomycota</taxon>
        <taxon>Pezizomycotina</taxon>
        <taxon>Sordariomycetes</taxon>
        <taxon>Hypocreomycetidae</taxon>
        <taxon>Hypocreales</taxon>
        <taxon>Cordycipitaceae</taxon>
        <taxon>Akanthomyces</taxon>
    </lineage>
</organism>
<evidence type="ECO:0000256" key="1">
    <source>
        <dbReference type="ARBA" id="ARBA00010088"/>
    </source>
</evidence>
<feature type="domain" description="Peptidase S33 tripeptidyl aminopeptidase-like C-terminal" evidence="5">
    <location>
        <begin position="484"/>
        <end position="592"/>
    </location>
</feature>
<dbReference type="GO" id="GO:0016787">
    <property type="term" value="F:hydrolase activity"/>
    <property type="evidence" value="ECO:0007669"/>
    <property type="project" value="UniProtKB-KW"/>
</dbReference>
<sequence length="611" mass="66078">MIFSNIASVTALAATVAATLSTYQPKRRAPAEFDWETLTPSRELEFSRCYEEYECARLIVPLDWTERNAEKRQGGRTMTLALTRLTANSTDGTAYGGTVIVNPGGPGDSGTVEMLKNGHYLRDLVATERMHFDVLSFDPRGMGFSTPNVDCFAGEEASRTLYSAHSLGMEVGGVRGDDRDEVVAAQRAAARAHGAKCNVPGEDGYVVQEYVGTPSVARDMLLMVDELEKLRVKEAKGKKNGRDQGVQKTLGHADNEGGEDKLPRLLYFGTSYGTMLGNTFISLFPGRVKRMILDGNVVPEDYTSGNWAVNIADTSKVISYFYDACFDAKSACALYDPKADKSPAALREKVADLATRLTEEPLAIAGKNMAPSILTGSVVQATFADALYDPIGGFSKLASTLADAVAGNYTALIAAAGVQLRPDEAACENGGRASIAEYRWQTEANMAVRCGDGPDQRNTTLAAWRAQLKQARDLSPEWADLWMSVECLEWPVRPNWRFEGPFGSPEAEQAGGKQHQADGRPSAPVLFLASRFDPATPMGSSVTAAKAHAGSGLLVQNTYGHCATLSAPSECTKEMVGRYMETGRLPEKGAECEGACMPFEECPYLRMVLPR</sequence>
<dbReference type="PANTHER" id="PTHR43248:SF25">
    <property type="entry name" value="AB HYDROLASE-1 DOMAIN-CONTAINING PROTEIN-RELATED"/>
    <property type="match status" value="1"/>
</dbReference>